<feature type="transmembrane region" description="Helical" evidence="6">
    <location>
        <begin position="99"/>
        <end position="117"/>
    </location>
</feature>
<dbReference type="InterPro" id="IPR050189">
    <property type="entry name" value="MFS_Efflux_Transporters"/>
</dbReference>
<evidence type="ECO:0000256" key="4">
    <source>
        <dbReference type="ARBA" id="ARBA00022989"/>
    </source>
</evidence>
<dbReference type="EMBL" id="SZVO01000015">
    <property type="protein sequence ID" value="TKT88575.1"/>
    <property type="molecule type" value="Genomic_DNA"/>
</dbReference>
<feature type="transmembrane region" description="Helical" evidence="6">
    <location>
        <begin position="199"/>
        <end position="221"/>
    </location>
</feature>
<keyword evidence="4 6" id="KW-1133">Transmembrane helix</keyword>
<evidence type="ECO:0000256" key="2">
    <source>
        <dbReference type="ARBA" id="ARBA00022475"/>
    </source>
</evidence>
<dbReference type="InterPro" id="IPR020846">
    <property type="entry name" value="MFS_dom"/>
</dbReference>
<dbReference type="CDD" id="cd17324">
    <property type="entry name" value="MFS_NepI_like"/>
    <property type="match status" value="1"/>
</dbReference>
<feature type="transmembrane region" description="Helical" evidence="6">
    <location>
        <begin position="266"/>
        <end position="284"/>
    </location>
</feature>
<dbReference type="GO" id="GO:0022857">
    <property type="term" value="F:transmembrane transporter activity"/>
    <property type="evidence" value="ECO:0007669"/>
    <property type="project" value="InterPro"/>
</dbReference>
<evidence type="ECO:0000313" key="9">
    <source>
        <dbReference type="Proteomes" id="UP000304900"/>
    </source>
</evidence>
<dbReference type="PANTHER" id="PTHR43124">
    <property type="entry name" value="PURINE EFFLUX PUMP PBUE"/>
    <property type="match status" value="1"/>
</dbReference>
<dbReference type="RefSeq" id="WP_137343112.1">
    <property type="nucleotide sequence ID" value="NZ_SZVO01000015.1"/>
</dbReference>
<dbReference type="Gene3D" id="1.20.1250.20">
    <property type="entry name" value="MFS general substrate transporter like domains"/>
    <property type="match status" value="2"/>
</dbReference>
<evidence type="ECO:0000256" key="3">
    <source>
        <dbReference type="ARBA" id="ARBA00022692"/>
    </source>
</evidence>
<dbReference type="Proteomes" id="UP000304900">
    <property type="component" value="Unassembled WGS sequence"/>
</dbReference>
<sequence length="392" mass="41508">MKKSILTLTLGGFGIGMTEFVIMGILPDIARSLEITIPEAGHLVSAYALGVVVGAPLLIGFTGGKPPKTILLLLMILFTVFNTISAFAPSYYMLLLSRFFSGMPHGAFFGVGAVVAGRLAEPGKEARSVSLMFAGLTIANLIGVPLGTFIGHHISWRITFMIVGVIGLLTTTSIKIWMPSLAVTNTKGLLSELKFFTRLDAWLIVAVIAVGTGGFFCWYSYIAPLLTEVAGFSDDSIMYILVLAGLGMVVGNFIGGRLADRYSPLYTSAALLFAMAISLTILYFVSHNQILTLISTFITGAIAFAMLSPLQMLMINTAKGAEMLAASVSQASFNIGNALGAYLGGLPIAAGLGFNSPEWVGASLAIGGVLVSFVLMFHLKQNKEVRLQAVEA</sequence>
<keyword evidence="3 6" id="KW-0812">Transmembrane</keyword>
<name>A0A4U6CXL4_9BACT</name>
<dbReference type="AlphaFoldDB" id="A0A4U6CXL4"/>
<dbReference type="InterPro" id="IPR011701">
    <property type="entry name" value="MFS"/>
</dbReference>
<dbReference type="InterPro" id="IPR036259">
    <property type="entry name" value="MFS_trans_sf"/>
</dbReference>
<dbReference type="PROSITE" id="PS50850">
    <property type="entry name" value="MFS"/>
    <property type="match status" value="1"/>
</dbReference>
<feature type="domain" description="Major facilitator superfamily (MFS) profile" evidence="7">
    <location>
        <begin position="4"/>
        <end position="380"/>
    </location>
</feature>
<dbReference type="GO" id="GO:0005886">
    <property type="term" value="C:plasma membrane"/>
    <property type="evidence" value="ECO:0007669"/>
    <property type="project" value="UniProtKB-SubCell"/>
</dbReference>
<accession>A0A4U6CXL4</accession>
<feature type="transmembrane region" description="Helical" evidence="6">
    <location>
        <begin position="70"/>
        <end position="93"/>
    </location>
</feature>
<feature type="transmembrane region" description="Helical" evidence="6">
    <location>
        <begin position="290"/>
        <end position="310"/>
    </location>
</feature>
<dbReference type="PANTHER" id="PTHR43124:SF6">
    <property type="entry name" value="TRANSPORTER ARAJ-RELATED"/>
    <property type="match status" value="1"/>
</dbReference>
<evidence type="ECO:0000259" key="7">
    <source>
        <dbReference type="PROSITE" id="PS50850"/>
    </source>
</evidence>
<gene>
    <name evidence="8" type="ORF">FDK13_26880</name>
</gene>
<dbReference type="OrthoDB" id="9788453at2"/>
<evidence type="ECO:0000313" key="8">
    <source>
        <dbReference type="EMBL" id="TKT88575.1"/>
    </source>
</evidence>
<organism evidence="8 9">
    <name type="scientific">Dyadobacter frigoris</name>
    <dbReference type="NCBI Taxonomy" id="2576211"/>
    <lineage>
        <taxon>Bacteria</taxon>
        <taxon>Pseudomonadati</taxon>
        <taxon>Bacteroidota</taxon>
        <taxon>Cytophagia</taxon>
        <taxon>Cytophagales</taxon>
        <taxon>Spirosomataceae</taxon>
        <taxon>Dyadobacter</taxon>
    </lineage>
</organism>
<feature type="transmembrane region" description="Helical" evidence="6">
    <location>
        <begin position="331"/>
        <end position="353"/>
    </location>
</feature>
<keyword evidence="2" id="KW-1003">Cell membrane</keyword>
<protein>
    <submittedName>
        <fullName evidence="8">MFS transporter</fullName>
    </submittedName>
</protein>
<feature type="transmembrane region" description="Helical" evidence="6">
    <location>
        <begin position="129"/>
        <end position="150"/>
    </location>
</feature>
<comment type="subcellular location">
    <subcellularLocation>
        <location evidence="1">Cell membrane</location>
        <topology evidence="1">Multi-pass membrane protein</topology>
    </subcellularLocation>
</comment>
<comment type="caution">
    <text evidence="8">The sequence shown here is derived from an EMBL/GenBank/DDBJ whole genome shotgun (WGS) entry which is preliminary data.</text>
</comment>
<evidence type="ECO:0000256" key="6">
    <source>
        <dbReference type="SAM" id="Phobius"/>
    </source>
</evidence>
<dbReference type="SUPFAM" id="SSF103473">
    <property type="entry name" value="MFS general substrate transporter"/>
    <property type="match status" value="1"/>
</dbReference>
<feature type="transmembrane region" description="Helical" evidence="6">
    <location>
        <begin position="42"/>
        <end position="63"/>
    </location>
</feature>
<evidence type="ECO:0000256" key="5">
    <source>
        <dbReference type="ARBA" id="ARBA00023136"/>
    </source>
</evidence>
<feature type="transmembrane region" description="Helical" evidence="6">
    <location>
        <begin position="359"/>
        <end position="379"/>
    </location>
</feature>
<dbReference type="Pfam" id="PF07690">
    <property type="entry name" value="MFS_1"/>
    <property type="match status" value="1"/>
</dbReference>
<keyword evidence="9" id="KW-1185">Reference proteome</keyword>
<proteinExistence type="predicted"/>
<keyword evidence="5 6" id="KW-0472">Membrane</keyword>
<feature type="transmembrane region" description="Helical" evidence="6">
    <location>
        <begin position="236"/>
        <end position="254"/>
    </location>
</feature>
<reference evidence="8 9" key="1">
    <citation type="submission" date="2019-05" db="EMBL/GenBank/DDBJ databases">
        <title>Dyadobacter AR-3-8 sp. nov., isolated from arctic soil.</title>
        <authorList>
            <person name="Chaudhary D.K."/>
        </authorList>
    </citation>
    <scope>NUCLEOTIDE SEQUENCE [LARGE SCALE GENOMIC DNA]</scope>
    <source>
        <strain evidence="8 9">AR-3-8</strain>
    </source>
</reference>
<evidence type="ECO:0000256" key="1">
    <source>
        <dbReference type="ARBA" id="ARBA00004651"/>
    </source>
</evidence>
<feature type="transmembrane region" description="Helical" evidence="6">
    <location>
        <begin position="156"/>
        <end position="178"/>
    </location>
</feature>